<dbReference type="GO" id="GO:0016491">
    <property type="term" value="F:oxidoreductase activity"/>
    <property type="evidence" value="ECO:0007669"/>
    <property type="project" value="UniProtKB-KW"/>
</dbReference>
<keyword evidence="1" id="KW-0285">Flavoprotein</keyword>
<evidence type="ECO:0000256" key="1">
    <source>
        <dbReference type="ARBA" id="ARBA00022630"/>
    </source>
</evidence>
<evidence type="ECO:0000313" key="4">
    <source>
        <dbReference type="EMBL" id="HFK21096.1"/>
    </source>
</evidence>
<protein>
    <recommendedName>
        <fullName evidence="3">FAD/NAD(P)-binding domain-containing protein</fullName>
    </recommendedName>
</protein>
<dbReference type="AlphaFoldDB" id="A0A7C3J474"/>
<dbReference type="Pfam" id="PF07992">
    <property type="entry name" value="Pyr_redox_2"/>
    <property type="match status" value="1"/>
</dbReference>
<accession>A0A7C3J474</accession>
<dbReference type="EMBL" id="DSTX01000013">
    <property type="protein sequence ID" value="HFK21096.1"/>
    <property type="molecule type" value="Genomic_DNA"/>
</dbReference>
<feature type="domain" description="FAD/NAD(P)-binding" evidence="3">
    <location>
        <begin position="13"/>
        <end position="298"/>
    </location>
</feature>
<evidence type="ECO:0000256" key="2">
    <source>
        <dbReference type="ARBA" id="ARBA00023002"/>
    </source>
</evidence>
<dbReference type="InterPro" id="IPR023753">
    <property type="entry name" value="FAD/NAD-binding_dom"/>
</dbReference>
<dbReference type="InterPro" id="IPR036188">
    <property type="entry name" value="FAD/NAD-bd_sf"/>
</dbReference>
<evidence type="ECO:0000259" key="3">
    <source>
        <dbReference type="Pfam" id="PF07992"/>
    </source>
</evidence>
<dbReference type="Gene3D" id="3.50.50.60">
    <property type="entry name" value="FAD/NAD(P)-binding domain"/>
    <property type="match status" value="2"/>
</dbReference>
<dbReference type="InterPro" id="IPR050097">
    <property type="entry name" value="Ferredoxin-NADP_redctase_2"/>
</dbReference>
<dbReference type="SUPFAM" id="SSF51905">
    <property type="entry name" value="FAD/NAD(P)-binding domain"/>
    <property type="match status" value="1"/>
</dbReference>
<gene>
    <name evidence="4" type="ORF">ENS19_07480</name>
</gene>
<reference evidence="4" key="1">
    <citation type="journal article" date="2020" name="mSystems">
        <title>Genome- and Community-Level Interaction Insights into Carbon Utilization and Element Cycling Functions of Hydrothermarchaeota in Hydrothermal Sediment.</title>
        <authorList>
            <person name="Zhou Z."/>
            <person name="Liu Y."/>
            <person name="Xu W."/>
            <person name="Pan J."/>
            <person name="Luo Z.H."/>
            <person name="Li M."/>
        </authorList>
    </citation>
    <scope>NUCLEOTIDE SEQUENCE [LARGE SCALE GENOMIC DNA]</scope>
    <source>
        <strain evidence="4">SpSt-468</strain>
    </source>
</reference>
<organism evidence="4">
    <name type="scientific">Candidatus Methanomethylicus mesodigestus</name>
    <dbReference type="NCBI Taxonomy" id="1867258"/>
    <lineage>
        <taxon>Archaea</taxon>
        <taxon>Thermoproteota</taxon>
        <taxon>Methanosuratincolia</taxon>
        <taxon>Candidatus Methanomethylicales</taxon>
        <taxon>Candidatus Methanomethylicaceae</taxon>
        <taxon>Candidatus Methanomethylicus</taxon>
    </lineage>
</organism>
<dbReference type="PRINTS" id="PR00368">
    <property type="entry name" value="FADPNR"/>
</dbReference>
<sequence>MHLNCLVGSMEEYDIVIVGGGPAGVSAAIYTRRKLLRTAIISRDIGGQVLLTTNIENYPGYQGKTGSGLADIFEAQLAEVGAELISDRVILVERREGGFRVQCEEAEVFAKALIITAGSAYKKLGVPGEDKFFGNGVSVCATCDAPMTRNKITAVIGGGNAAFQSAELLSKFASKVFLVHRRESFRADGILIERVGKLPNIEFMLRSVVKEIYGGEKVEGMKILDREKGTIFDLKVQKIFIEVGREVKLDYVKDLIKLNERGQAIVDRLQRTSCKGIFAAGDITDLPYGQAIIAAGQGAVAGLAAYDFLMESARG</sequence>
<comment type="caution">
    <text evidence="4">The sequence shown here is derived from an EMBL/GenBank/DDBJ whole genome shotgun (WGS) entry which is preliminary data.</text>
</comment>
<keyword evidence="2" id="KW-0560">Oxidoreductase</keyword>
<name>A0A7C3J474_9CREN</name>
<proteinExistence type="predicted"/>
<dbReference type="PRINTS" id="PR00469">
    <property type="entry name" value="PNDRDTASEII"/>
</dbReference>
<dbReference type="PANTHER" id="PTHR48105">
    <property type="entry name" value="THIOREDOXIN REDUCTASE 1-RELATED-RELATED"/>
    <property type="match status" value="1"/>
</dbReference>